<name>A0AAF0TIK8_SOLVR</name>
<sequence length="135" mass="16101">MFLQFVLAFSAYLHVLGTQFSQKFSSQCSVVQVLSIQITLRSIPDLQFSRISWWHLAKDAAWAFKDCVRTLYTQVYHFWTLIPNSIRQMMFNEFKTMCTWELRYNLVITTTFERRASARLSSWLKKVRNSDERPD</sequence>
<feature type="chain" id="PRO_5041948219" description="Secreted protein" evidence="1">
    <location>
        <begin position="18"/>
        <end position="135"/>
    </location>
</feature>
<reference evidence="2" key="1">
    <citation type="submission" date="2023-08" db="EMBL/GenBank/DDBJ databases">
        <title>A de novo genome assembly of Solanum verrucosum Schlechtendal, a Mexican diploid species geographically isolated from the other diploid A-genome species in potato relatives.</title>
        <authorList>
            <person name="Hosaka K."/>
        </authorList>
    </citation>
    <scope>NUCLEOTIDE SEQUENCE</scope>
    <source>
        <tissue evidence="2">Young leaves</tissue>
    </source>
</reference>
<keyword evidence="3" id="KW-1185">Reference proteome</keyword>
<feature type="signal peptide" evidence="1">
    <location>
        <begin position="1"/>
        <end position="17"/>
    </location>
</feature>
<dbReference type="AlphaFoldDB" id="A0AAF0TIK8"/>
<gene>
    <name evidence="2" type="ORF">MTR67_013614</name>
</gene>
<evidence type="ECO:0000256" key="1">
    <source>
        <dbReference type="SAM" id="SignalP"/>
    </source>
</evidence>
<keyword evidence="1" id="KW-0732">Signal</keyword>
<dbReference type="EMBL" id="CP133614">
    <property type="protein sequence ID" value="WMV20229.1"/>
    <property type="molecule type" value="Genomic_DNA"/>
</dbReference>
<accession>A0AAF0TIK8</accession>
<dbReference type="Proteomes" id="UP001234989">
    <property type="component" value="Chromosome 3"/>
</dbReference>
<organism evidence="2 3">
    <name type="scientific">Solanum verrucosum</name>
    <dbReference type="NCBI Taxonomy" id="315347"/>
    <lineage>
        <taxon>Eukaryota</taxon>
        <taxon>Viridiplantae</taxon>
        <taxon>Streptophyta</taxon>
        <taxon>Embryophyta</taxon>
        <taxon>Tracheophyta</taxon>
        <taxon>Spermatophyta</taxon>
        <taxon>Magnoliopsida</taxon>
        <taxon>eudicotyledons</taxon>
        <taxon>Gunneridae</taxon>
        <taxon>Pentapetalae</taxon>
        <taxon>asterids</taxon>
        <taxon>lamiids</taxon>
        <taxon>Solanales</taxon>
        <taxon>Solanaceae</taxon>
        <taxon>Solanoideae</taxon>
        <taxon>Solaneae</taxon>
        <taxon>Solanum</taxon>
    </lineage>
</organism>
<proteinExistence type="predicted"/>
<evidence type="ECO:0000313" key="3">
    <source>
        <dbReference type="Proteomes" id="UP001234989"/>
    </source>
</evidence>
<evidence type="ECO:0008006" key="4">
    <source>
        <dbReference type="Google" id="ProtNLM"/>
    </source>
</evidence>
<evidence type="ECO:0000313" key="2">
    <source>
        <dbReference type="EMBL" id="WMV20229.1"/>
    </source>
</evidence>
<protein>
    <recommendedName>
        <fullName evidence="4">Secreted protein</fullName>
    </recommendedName>
</protein>